<name>A0A9R1HW98_WHEAT</name>
<accession>A0A9R1HW98</accession>
<organism evidence="1">
    <name type="scientific">Triticum aestivum</name>
    <name type="common">Wheat</name>
    <dbReference type="NCBI Taxonomy" id="4565"/>
    <lineage>
        <taxon>Eukaryota</taxon>
        <taxon>Viridiplantae</taxon>
        <taxon>Streptophyta</taxon>
        <taxon>Embryophyta</taxon>
        <taxon>Tracheophyta</taxon>
        <taxon>Spermatophyta</taxon>
        <taxon>Magnoliopsida</taxon>
        <taxon>Liliopsida</taxon>
        <taxon>Poales</taxon>
        <taxon>Poaceae</taxon>
        <taxon>BOP clade</taxon>
        <taxon>Pooideae</taxon>
        <taxon>Triticodae</taxon>
        <taxon>Triticeae</taxon>
        <taxon>Triticinae</taxon>
        <taxon>Triticum</taxon>
    </lineage>
</organism>
<dbReference type="Proteomes" id="UP000815260">
    <property type="component" value="Chromosome 5D"/>
</dbReference>
<protein>
    <submittedName>
        <fullName evidence="1">Uncharacterized protein</fullName>
    </submittedName>
</protein>
<evidence type="ECO:0000313" key="1">
    <source>
        <dbReference type="EMBL" id="KAF7072765.1"/>
    </source>
</evidence>
<gene>
    <name evidence="1" type="ORF">CFC21_077853</name>
</gene>
<feature type="non-terminal residue" evidence="1">
    <location>
        <position position="1"/>
    </location>
</feature>
<reference evidence="1" key="2">
    <citation type="submission" date="2020-03" db="EMBL/GenBank/DDBJ databases">
        <title>The second near-complete assembly of the hexaploid bread wheat (Triticum aestivum) genome.</title>
        <authorList>
            <person name="Zimin A.V."/>
            <person name="Puiu D."/>
            <person name="Shumante A."/>
            <person name="Alonge M."/>
            <person name="Salzberg S.L."/>
        </authorList>
    </citation>
    <scope>NUCLEOTIDE SEQUENCE</scope>
    <source>
        <tissue evidence="1">Leaf</tissue>
    </source>
</reference>
<reference evidence="1" key="1">
    <citation type="journal article" date="2017" name="Gigascience">
        <title>The first near-complete assembly of the hexaploid bread wheat genome, Triticum aestivum.</title>
        <authorList>
            <person name="Zimin A.V."/>
            <person name="Puiu D."/>
            <person name="Hall R."/>
            <person name="Kingan S."/>
            <person name="Clavijo B.J."/>
            <person name="Salzberg S.L."/>
        </authorList>
    </citation>
    <scope>NUCLEOTIDE SEQUENCE</scope>
    <source>
        <tissue evidence="1">Leaf</tissue>
    </source>
</reference>
<sequence>SEMVKEFYK</sequence>
<comment type="caution">
    <text evidence="1">The sequence shown here is derived from an EMBL/GenBank/DDBJ whole genome shotgun (WGS) entry which is preliminary data.</text>
</comment>
<proteinExistence type="predicted"/>
<dbReference type="EMBL" id="CM022225">
    <property type="protein sequence ID" value="KAF7072765.1"/>
    <property type="molecule type" value="Genomic_DNA"/>
</dbReference>